<dbReference type="AlphaFoldDB" id="A0A6B9V987"/>
<organism evidence="1 2">
    <name type="scientific">Arachis hypogaea</name>
    <name type="common">Peanut</name>
    <dbReference type="NCBI Taxonomy" id="3818"/>
    <lineage>
        <taxon>Eukaryota</taxon>
        <taxon>Viridiplantae</taxon>
        <taxon>Streptophyta</taxon>
        <taxon>Embryophyta</taxon>
        <taxon>Tracheophyta</taxon>
        <taxon>Spermatophyta</taxon>
        <taxon>Magnoliopsida</taxon>
        <taxon>eudicotyledons</taxon>
        <taxon>Gunneridae</taxon>
        <taxon>Pentapetalae</taxon>
        <taxon>rosids</taxon>
        <taxon>fabids</taxon>
        <taxon>Fabales</taxon>
        <taxon>Fabaceae</taxon>
        <taxon>Papilionoideae</taxon>
        <taxon>50 kb inversion clade</taxon>
        <taxon>dalbergioids sensu lato</taxon>
        <taxon>Dalbergieae</taxon>
        <taxon>Pterocarpus clade</taxon>
        <taxon>Arachis</taxon>
    </lineage>
</organism>
<sequence>MQRRSYLPPFTLASSRPSYQRRRVVSLSTIVIISAMEAPSVPRSLFLPPSRISASASPVSAWFHRNNIHIPKPRHVAWVLEVFRELCKTKFLWLQLSTIEWLISAPVLDLPDFCNLIQLQVNFHSFQSSFLKDLLHNCPNLQAL</sequence>
<name>A0A6B9V987_ARAHY</name>
<evidence type="ECO:0000313" key="1">
    <source>
        <dbReference type="EMBL" id="QHN78040.1"/>
    </source>
</evidence>
<proteinExistence type="predicted"/>
<dbReference type="EMBL" id="CP031001">
    <property type="protein sequence ID" value="QHN78040.1"/>
    <property type="molecule type" value="Genomic_DNA"/>
</dbReference>
<accession>A0A6B9V987</accession>
<evidence type="ECO:0000313" key="2">
    <source>
        <dbReference type="Proteomes" id="UP000464620"/>
    </source>
</evidence>
<protein>
    <submittedName>
        <fullName evidence="1">Putative F-box/FBD/LRR-repeat protein</fullName>
    </submittedName>
</protein>
<reference evidence="1 2" key="1">
    <citation type="submission" date="2020-01" db="EMBL/GenBank/DDBJ databases">
        <title>Genome sequence of Arachis hypogaea, cultivar Shitouqi.</title>
        <authorList>
            <person name="Zhuang W."/>
            <person name="Chen H."/>
            <person name="Varshney R."/>
            <person name="Wang D."/>
            <person name="Ming R."/>
        </authorList>
    </citation>
    <scope>NUCLEOTIDE SEQUENCE [LARGE SCALE GENOMIC DNA]</scope>
    <source>
        <tissue evidence="1">Young leaf</tissue>
    </source>
</reference>
<dbReference type="Proteomes" id="UP000464620">
    <property type="component" value="Chromosome B09"/>
</dbReference>
<gene>
    <name evidence="1" type="ORF">DS421_19g658040</name>
</gene>